<comment type="caution">
    <text evidence="2">The sequence shown here is derived from an EMBL/GenBank/DDBJ whole genome shotgun (WGS) entry which is preliminary data.</text>
</comment>
<dbReference type="EMBL" id="BGPR01085377">
    <property type="protein sequence ID" value="GBL99152.1"/>
    <property type="molecule type" value="Genomic_DNA"/>
</dbReference>
<name>A0A4Y2C430_ARAVE</name>
<protein>
    <submittedName>
        <fullName evidence="2">Uncharacterized protein</fullName>
    </submittedName>
</protein>
<accession>A0A4Y2C430</accession>
<sequence length="90" mass="11072">MRNRWRRKDKPRKGKEPRRSLRAPALTKWTWISERFLPFSEEEDEGVKRKVQGKRGRSFFFWKRFGRGRDEGSIFQQDIFWVTGELLYSF</sequence>
<evidence type="ECO:0000256" key="1">
    <source>
        <dbReference type="SAM" id="MobiDB-lite"/>
    </source>
</evidence>
<dbReference type="AlphaFoldDB" id="A0A4Y2C430"/>
<feature type="region of interest" description="Disordered" evidence="1">
    <location>
        <begin position="1"/>
        <end position="21"/>
    </location>
</feature>
<evidence type="ECO:0000313" key="2">
    <source>
        <dbReference type="EMBL" id="GBL99152.1"/>
    </source>
</evidence>
<evidence type="ECO:0000313" key="3">
    <source>
        <dbReference type="Proteomes" id="UP000499080"/>
    </source>
</evidence>
<keyword evidence="3" id="KW-1185">Reference proteome</keyword>
<reference evidence="2 3" key="1">
    <citation type="journal article" date="2019" name="Sci. Rep.">
        <title>Orb-weaving spider Araneus ventricosus genome elucidates the spidroin gene catalogue.</title>
        <authorList>
            <person name="Kono N."/>
            <person name="Nakamura H."/>
            <person name="Ohtoshi R."/>
            <person name="Moran D.A.P."/>
            <person name="Shinohara A."/>
            <person name="Yoshida Y."/>
            <person name="Fujiwara M."/>
            <person name="Mori M."/>
            <person name="Tomita M."/>
            <person name="Arakawa K."/>
        </authorList>
    </citation>
    <scope>NUCLEOTIDE SEQUENCE [LARGE SCALE GENOMIC DNA]</scope>
</reference>
<gene>
    <name evidence="2" type="ORF">AVEN_95525_1</name>
</gene>
<dbReference type="Proteomes" id="UP000499080">
    <property type="component" value="Unassembled WGS sequence"/>
</dbReference>
<proteinExistence type="predicted"/>
<organism evidence="2 3">
    <name type="scientific">Araneus ventricosus</name>
    <name type="common">Orbweaver spider</name>
    <name type="synonym">Epeira ventricosa</name>
    <dbReference type="NCBI Taxonomy" id="182803"/>
    <lineage>
        <taxon>Eukaryota</taxon>
        <taxon>Metazoa</taxon>
        <taxon>Ecdysozoa</taxon>
        <taxon>Arthropoda</taxon>
        <taxon>Chelicerata</taxon>
        <taxon>Arachnida</taxon>
        <taxon>Araneae</taxon>
        <taxon>Araneomorphae</taxon>
        <taxon>Entelegynae</taxon>
        <taxon>Araneoidea</taxon>
        <taxon>Araneidae</taxon>
        <taxon>Araneus</taxon>
    </lineage>
</organism>
<feature type="compositionally biased region" description="Basic residues" evidence="1">
    <location>
        <begin position="1"/>
        <end position="16"/>
    </location>
</feature>